<evidence type="ECO:0000313" key="3">
    <source>
        <dbReference type="Proteomes" id="UP000199476"/>
    </source>
</evidence>
<accession>A0A1G9ICQ2</accession>
<keyword evidence="3" id="KW-1185">Reference proteome</keyword>
<dbReference type="AlphaFoldDB" id="A0A1G9ICQ2"/>
<evidence type="ECO:0000313" key="2">
    <source>
        <dbReference type="EMBL" id="SDL23010.1"/>
    </source>
</evidence>
<organism evidence="2 3">
    <name type="scientific">Halarsenatibacter silvermanii</name>
    <dbReference type="NCBI Taxonomy" id="321763"/>
    <lineage>
        <taxon>Bacteria</taxon>
        <taxon>Bacillati</taxon>
        <taxon>Bacillota</taxon>
        <taxon>Clostridia</taxon>
        <taxon>Halanaerobiales</taxon>
        <taxon>Halarsenatibacteraceae</taxon>
        <taxon>Halarsenatibacter</taxon>
    </lineage>
</organism>
<dbReference type="Proteomes" id="UP000199476">
    <property type="component" value="Unassembled WGS sequence"/>
</dbReference>
<gene>
    <name evidence="2" type="ORF">SAMN04488692_102176</name>
</gene>
<dbReference type="EMBL" id="FNGO01000002">
    <property type="protein sequence ID" value="SDL23010.1"/>
    <property type="molecule type" value="Genomic_DNA"/>
</dbReference>
<name>A0A1G9ICQ2_9FIRM</name>
<feature type="compositionally biased region" description="Low complexity" evidence="1">
    <location>
        <begin position="13"/>
        <end position="27"/>
    </location>
</feature>
<feature type="region of interest" description="Disordered" evidence="1">
    <location>
        <begin position="1"/>
        <end position="35"/>
    </location>
</feature>
<evidence type="ECO:0000256" key="1">
    <source>
        <dbReference type="SAM" id="MobiDB-lite"/>
    </source>
</evidence>
<proteinExistence type="predicted"/>
<dbReference type="STRING" id="321763.SAMN04488692_102176"/>
<reference evidence="2 3" key="1">
    <citation type="submission" date="2016-10" db="EMBL/GenBank/DDBJ databases">
        <authorList>
            <person name="de Groot N.N."/>
        </authorList>
    </citation>
    <scope>NUCLEOTIDE SEQUENCE [LARGE SCALE GENOMIC DNA]</scope>
    <source>
        <strain evidence="2 3">SLAS-1</strain>
    </source>
</reference>
<sequence length="35" mass="3435">AESEFAEIEKATASPDGPGPAAGSSSSEINQVRGS</sequence>
<feature type="non-terminal residue" evidence="2">
    <location>
        <position position="1"/>
    </location>
</feature>
<protein>
    <submittedName>
        <fullName evidence="2">Uncharacterized protein</fullName>
    </submittedName>
</protein>